<dbReference type="RefSeq" id="WP_172184435.1">
    <property type="nucleotide sequence ID" value="NZ_CAWPPK010000001.1"/>
</dbReference>
<proteinExistence type="predicted"/>
<sequence>MTIIEKIRVKVVKNDFELSQHAVNQSIVRRIRVQELREAIMAGEVIEEYPNDKYGPSCLIFGFTTTNRPLHVHCSYPSRLLVKIITLYEPDPKIWIDFKLRINQNEQ</sequence>
<gene>
    <name evidence="1" type="ORF">E5S67_00110</name>
</gene>
<organism evidence="1 2">
    <name type="scientific">Microcoleus asticus IPMA8</name>
    <dbReference type="NCBI Taxonomy" id="2563858"/>
    <lineage>
        <taxon>Bacteria</taxon>
        <taxon>Bacillati</taxon>
        <taxon>Cyanobacteriota</taxon>
        <taxon>Cyanophyceae</taxon>
        <taxon>Oscillatoriophycideae</taxon>
        <taxon>Oscillatoriales</taxon>
        <taxon>Microcoleaceae</taxon>
        <taxon>Microcoleus</taxon>
        <taxon>Microcoleus asticus</taxon>
    </lineage>
</organism>
<evidence type="ECO:0000313" key="1">
    <source>
        <dbReference type="EMBL" id="NQE32396.1"/>
    </source>
</evidence>
<dbReference type="EMBL" id="SRRZ01000001">
    <property type="protein sequence ID" value="NQE32396.1"/>
    <property type="molecule type" value="Genomic_DNA"/>
</dbReference>
<dbReference type="Proteomes" id="UP000702425">
    <property type="component" value="Unassembled WGS sequence"/>
</dbReference>
<protein>
    <recommendedName>
        <fullName evidence="3">DUF4258 domain-containing protein</fullName>
    </recommendedName>
</protein>
<reference evidence="1 2" key="1">
    <citation type="journal article" date="2020" name="Sci. Rep.">
        <title>A novel cyanobacterial geosmin producer, revising GeoA distribution and dispersion patterns in Bacteria.</title>
        <authorList>
            <person name="Churro C."/>
            <person name="Semedo-Aguiar A.P."/>
            <person name="Silva A.D."/>
            <person name="Pereira-Leal J.B."/>
            <person name="Leite R.B."/>
        </authorList>
    </citation>
    <scope>NUCLEOTIDE SEQUENCE [LARGE SCALE GENOMIC DNA]</scope>
    <source>
        <strain evidence="1 2">IPMA8</strain>
    </source>
</reference>
<evidence type="ECO:0008006" key="3">
    <source>
        <dbReference type="Google" id="ProtNLM"/>
    </source>
</evidence>
<name>A0ABX2CPR7_9CYAN</name>
<keyword evidence="2" id="KW-1185">Reference proteome</keyword>
<evidence type="ECO:0000313" key="2">
    <source>
        <dbReference type="Proteomes" id="UP000702425"/>
    </source>
</evidence>
<dbReference type="Pfam" id="PF14076">
    <property type="entry name" value="DUF4258"/>
    <property type="match status" value="1"/>
</dbReference>
<dbReference type="InterPro" id="IPR025354">
    <property type="entry name" value="DUF4258"/>
</dbReference>
<accession>A0ABX2CPR7</accession>
<comment type="caution">
    <text evidence="1">The sequence shown here is derived from an EMBL/GenBank/DDBJ whole genome shotgun (WGS) entry which is preliminary data.</text>
</comment>